<evidence type="ECO:0000256" key="2">
    <source>
        <dbReference type="ARBA" id="ARBA00022729"/>
    </source>
</evidence>
<name>A0A432XL88_9GAMM</name>
<dbReference type="GO" id="GO:0009306">
    <property type="term" value="P:protein secretion"/>
    <property type="evidence" value="ECO:0007669"/>
    <property type="project" value="InterPro"/>
</dbReference>
<gene>
    <name evidence="6" type="ORF">CWE24_02945</name>
</gene>
<evidence type="ECO:0000313" key="6">
    <source>
        <dbReference type="EMBL" id="RUO49473.1"/>
    </source>
</evidence>
<evidence type="ECO:0000259" key="5">
    <source>
        <dbReference type="Pfam" id="PF00263"/>
    </source>
</evidence>
<dbReference type="PANTHER" id="PTHR30332:SF24">
    <property type="entry name" value="SECRETIN GSPD-RELATED"/>
    <property type="match status" value="1"/>
</dbReference>
<dbReference type="Pfam" id="PF00263">
    <property type="entry name" value="Secretin"/>
    <property type="match status" value="1"/>
</dbReference>
<dbReference type="EMBL" id="PIPU01000001">
    <property type="protein sequence ID" value="RUO49473.1"/>
    <property type="molecule type" value="Genomic_DNA"/>
</dbReference>
<dbReference type="OrthoDB" id="6233689at2"/>
<dbReference type="Proteomes" id="UP000286985">
    <property type="component" value="Unassembled WGS sequence"/>
</dbReference>
<keyword evidence="2" id="KW-0732">Signal</keyword>
<proteinExistence type="inferred from homology"/>
<dbReference type="STRING" id="519452.SAMN04488139_0725"/>
<dbReference type="GO" id="GO:0016020">
    <property type="term" value="C:membrane"/>
    <property type="evidence" value="ECO:0007669"/>
    <property type="project" value="UniProtKB-SubCell"/>
</dbReference>
<evidence type="ECO:0000313" key="7">
    <source>
        <dbReference type="Proteomes" id="UP000286985"/>
    </source>
</evidence>
<feature type="domain" description="Type II/III secretion system secretin-like" evidence="5">
    <location>
        <begin position="328"/>
        <end position="492"/>
    </location>
</feature>
<comment type="caution">
    <text evidence="6">The sequence shown here is derived from an EMBL/GenBank/DDBJ whole genome shotgun (WGS) entry which is preliminary data.</text>
</comment>
<comment type="subcellular location">
    <subcellularLocation>
        <location evidence="1">Membrane</location>
    </subcellularLocation>
</comment>
<reference evidence="7" key="1">
    <citation type="journal article" date="2018" name="Front. Microbiol.">
        <title>Genome-Based Analysis Reveals the Taxonomy and Diversity of the Family Idiomarinaceae.</title>
        <authorList>
            <person name="Liu Y."/>
            <person name="Lai Q."/>
            <person name="Shao Z."/>
        </authorList>
    </citation>
    <scope>NUCLEOTIDE SEQUENCE [LARGE SCALE GENOMIC DNA]</scope>
    <source>
        <strain evidence="7">908033</strain>
    </source>
</reference>
<organism evidence="6 7">
    <name type="scientific">Pseudidiomarina donghaiensis</name>
    <dbReference type="NCBI Taxonomy" id="519452"/>
    <lineage>
        <taxon>Bacteria</taxon>
        <taxon>Pseudomonadati</taxon>
        <taxon>Pseudomonadota</taxon>
        <taxon>Gammaproteobacteria</taxon>
        <taxon>Alteromonadales</taxon>
        <taxon>Idiomarinaceae</taxon>
        <taxon>Pseudidiomarina</taxon>
    </lineage>
</organism>
<dbReference type="PROSITE" id="PS51257">
    <property type="entry name" value="PROKAR_LIPOPROTEIN"/>
    <property type="match status" value="1"/>
</dbReference>
<comment type="similarity">
    <text evidence="4">Belongs to the bacterial secretin family.</text>
</comment>
<dbReference type="RefSeq" id="WP_092837677.1">
    <property type="nucleotide sequence ID" value="NZ_FPCF01000001.1"/>
</dbReference>
<protein>
    <recommendedName>
        <fullName evidence="5">Type II/III secretion system secretin-like domain-containing protein</fullName>
    </recommendedName>
</protein>
<keyword evidence="7" id="KW-1185">Reference proteome</keyword>
<dbReference type="InterPro" id="IPR004846">
    <property type="entry name" value="T2SS/T3SS_dom"/>
</dbReference>
<evidence type="ECO:0000256" key="4">
    <source>
        <dbReference type="RuleBase" id="RU004003"/>
    </source>
</evidence>
<dbReference type="AlphaFoldDB" id="A0A432XL88"/>
<keyword evidence="3" id="KW-0472">Membrane</keyword>
<dbReference type="PANTHER" id="PTHR30332">
    <property type="entry name" value="PROBABLE GENERAL SECRETION PATHWAY PROTEIN D"/>
    <property type="match status" value="1"/>
</dbReference>
<evidence type="ECO:0000256" key="3">
    <source>
        <dbReference type="ARBA" id="ARBA00023136"/>
    </source>
</evidence>
<accession>A0A432XL88</accession>
<evidence type="ECO:0000256" key="1">
    <source>
        <dbReference type="ARBA" id="ARBA00004370"/>
    </source>
</evidence>
<dbReference type="InterPro" id="IPR050810">
    <property type="entry name" value="Bact_Secretion_Sys_Channel"/>
</dbReference>
<sequence>MQRLIILFFVGLLSACQQLSHEQLLEQHRQAQQRLANLKQTAAVPQQATASALHYSDEFFVPALDERHAQLPDWSAQQVSIAAQGLAAGNLLEQVFANSGAALRFSQSHLAESAVFLQFEGTIAELLLKLASRYRWHLQWGDDSVAIHEFEVAEFDVAFIAGDTSYFLGNRDRQQQNQMATNDALAATAIGNQSEQFLNFSSDDLSVWHDLEKAVTMLLSEHGQMTINQSSTSILVRDYPQQVAQVRAYLAQQNERLTRQVVIDVQIVEVTFTDDQQFSIDWDAIVKTAGGEGVLGFASAQLNQLSGGQMIWQQQQGKATGSQLLIDALQQQGLVTTSNHPRVVSLNNQIAKIVLEDNATYLAAAGSSATANVGRADILQPGVITTGFELYLLPSIRNGEVILQLSTELSDLERIDEVRSGEQLIQTPHTNRKKFFMKALVAHGQTLLMSGLKNERQQSQRQQSWLSLVLGGGELNGSRRSETLVLLTPHIVARGNRS</sequence>